<dbReference type="PANTHER" id="PTHR43051">
    <property type="entry name" value="POLYNUCLEOTIDE ADENYLYLTRANSFERASE FAMILY PROTEIN"/>
    <property type="match status" value="1"/>
</dbReference>
<reference evidence="7" key="1">
    <citation type="submission" date="2021-01" db="EMBL/GenBank/DDBJ databases">
        <title>Description of Breznakiella homolactica.</title>
        <authorList>
            <person name="Song Y."/>
            <person name="Brune A."/>
        </authorList>
    </citation>
    <scope>NUCLEOTIDE SEQUENCE</scope>
    <source>
        <strain evidence="7">RmG30</strain>
    </source>
</reference>
<organism evidence="7 8">
    <name type="scientific">Breznakiella homolactica</name>
    <dbReference type="NCBI Taxonomy" id="2798577"/>
    <lineage>
        <taxon>Bacteria</taxon>
        <taxon>Pseudomonadati</taxon>
        <taxon>Spirochaetota</taxon>
        <taxon>Spirochaetia</taxon>
        <taxon>Spirochaetales</taxon>
        <taxon>Breznakiellaceae</taxon>
        <taxon>Breznakiella</taxon>
    </lineage>
</organism>
<dbReference type="Gene3D" id="1.10.3090.10">
    <property type="entry name" value="cca-adding enzyme, domain 2"/>
    <property type="match status" value="1"/>
</dbReference>
<dbReference type="GO" id="GO:0043633">
    <property type="term" value="P:polyadenylation-dependent RNA catabolic process"/>
    <property type="evidence" value="ECO:0007669"/>
    <property type="project" value="InterPro"/>
</dbReference>
<dbReference type="InterPro" id="IPR043519">
    <property type="entry name" value="NT_sf"/>
</dbReference>
<dbReference type="RefSeq" id="WP_215625249.1">
    <property type="nucleotide sequence ID" value="NZ_CP067089.2"/>
</dbReference>
<dbReference type="EMBL" id="CP067089">
    <property type="protein sequence ID" value="QQO07943.1"/>
    <property type="molecule type" value="Genomic_DNA"/>
</dbReference>
<feature type="region of interest" description="Disordered" evidence="4">
    <location>
        <begin position="343"/>
        <end position="392"/>
    </location>
</feature>
<dbReference type="InterPro" id="IPR002646">
    <property type="entry name" value="PolA_pol_head_dom"/>
</dbReference>
<dbReference type="AlphaFoldDB" id="A0A7T7XKJ6"/>
<dbReference type="GO" id="GO:0000166">
    <property type="term" value="F:nucleotide binding"/>
    <property type="evidence" value="ECO:0007669"/>
    <property type="project" value="UniProtKB-KW"/>
</dbReference>
<feature type="compositionally biased region" description="Basic and acidic residues" evidence="4">
    <location>
        <begin position="343"/>
        <end position="352"/>
    </location>
</feature>
<feature type="domain" description="tRNA nucleotidyltransferase/poly(A) polymerase RNA and SrmB- binding" evidence="6">
    <location>
        <begin position="192"/>
        <end position="248"/>
    </location>
</feature>
<dbReference type="Pfam" id="PF12627">
    <property type="entry name" value="PolyA_pol_RNAbd"/>
    <property type="match status" value="1"/>
</dbReference>
<evidence type="ECO:0000256" key="4">
    <source>
        <dbReference type="SAM" id="MobiDB-lite"/>
    </source>
</evidence>
<name>A0A7T7XKJ6_9SPIR</name>
<sequence length="392" mass="43892">MRIRYTTGKNGRPVRKAVVYTRDEHHINLGDVDRDAISIVERLKSHGHETYIVGGAVRDLMLGKKPKDFDIVSDASPSKIKKLFRNSRVIGRRFRLVHVYFGPKIFEVSTFRSIKDGHTSNTFGTIEEDVLRRDFTINALFYDPGEQVVVDYVGAMKDFREKRIRPIIPLQVIFRDDPVRMIRAAKYAASTGFTIPLGVRWKIKKEAPLLAPVSPSRLTEEMNKIVHSPCAPAIVENLERLGLYTYLQSRASALMKDSQEFKTSYLNSLSAAAAGEQAGDGAVFSALIRDYLEDSVDWSNAGGEQYKEALAEARTFVLPMNPPRVELEKAVRLIFKEHGITVKRTRTPERGRGAAAQDRGGSPGTAAAGEDVPAKKRRRRRRRKTGPGVAAE</sequence>
<keyword evidence="7" id="KW-0548">Nucleotidyltransferase</keyword>
<dbReference type="InterPro" id="IPR032828">
    <property type="entry name" value="PolyA_RNA-bd"/>
</dbReference>
<accession>A0A7T7XKJ6</accession>
<proteinExistence type="inferred from homology"/>
<dbReference type="Pfam" id="PF01743">
    <property type="entry name" value="PolyA_pol"/>
    <property type="match status" value="1"/>
</dbReference>
<dbReference type="InterPro" id="IPR052191">
    <property type="entry name" value="tRNA_ntf/polyA_polymerase_I"/>
</dbReference>
<dbReference type="EC" id="2.7.7.19" evidence="7"/>
<dbReference type="SUPFAM" id="SSF81891">
    <property type="entry name" value="Poly A polymerase C-terminal region-like"/>
    <property type="match status" value="1"/>
</dbReference>
<keyword evidence="1 3" id="KW-0808">Transferase</keyword>
<dbReference type="Proteomes" id="UP000595917">
    <property type="component" value="Chromosome"/>
</dbReference>
<feature type="domain" description="Poly A polymerase head" evidence="5">
    <location>
        <begin position="50"/>
        <end position="165"/>
    </location>
</feature>
<keyword evidence="8" id="KW-1185">Reference proteome</keyword>
<evidence type="ECO:0000313" key="7">
    <source>
        <dbReference type="EMBL" id="QQO07943.1"/>
    </source>
</evidence>
<protein>
    <submittedName>
        <fullName evidence="7">Polynucleotide adenylyltransferase PcnB</fullName>
        <ecNumber evidence="7">2.7.7.19</ecNumber>
    </submittedName>
</protein>
<evidence type="ECO:0000259" key="6">
    <source>
        <dbReference type="Pfam" id="PF12627"/>
    </source>
</evidence>
<keyword evidence="3" id="KW-0694">RNA-binding</keyword>
<dbReference type="SUPFAM" id="SSF81301">
    <property type="entry name" value="Nucleotidyltransferase"/>
    <property type="match status" value="1"/>
</dbReference>
<dbReference type="InterPro" id="IPR010206">
    <property type="entry name" value="PolA_pol_I"/>
</dbReference>
<evidence type="ECO:0000259" key="5">
    <source>
        <dbReference type="Pfam" id="PF01743"/>
    </source>
</evidence>
<gene>
    <name evidence="7" type="primary">pcnB</name>
    <name evidence="7" type="ORF">JFL75_13455</name>
</gene>
<evidence type="ECO:0000313" key="8">
    <source>
        <dbReference type="Proteomes" id="UP000595917"/>
    </source>
</evidence>
<dbReference type="NCBIfam" id="TIGR01942">
    <property type="entry name" value="pcnB"/>
    <property type="match status" value="1"/>
</dbReference>
<dbReference type="GO" id="GO:1990817">
    <property type="term" value="F:poly(A) RNA polymerase activity"/>
    <property type="evidence" value="ECO:0007669"/>
    <property type="project" value="UniProtKB-EC"/>
</dbReference>
<evidence type="ECO:0000256" key="2">
    <source>
        <dbReference type="ARBA" id="ARBA00022741"/>
    </source>
</evidence>
<keyword evidence="2" id="KW-0547">Nucleotide-binding</keyword>
<dbReference type="GO" id="GO:0003723">
    <property type="term" value="F:RNA binding"/>
    <property type="evidence" value="ECO:0007669"/>
    <property type="project" value="UniProtKB-KW"/>
</dbReference>
<dbReference type="Gene3D" id="3.30.460.10">
    <property type="entry name" value="Beta Polymerase, domain 2"/>
    <property type="match status" value="1"/>
</dbReference>
<comment type="similarity">
    <text evidence="3">Belongs to the tRNA nucleotidyltransferase/poly(A) polymerase family.</text>
</comment>
<evidence type="ECO:0000256" key="1">
    <source>
        <dbReference type="ARBA" id="ARBA00022679"/>
    </source>
</evidence>
<dbReference type="GO" id="GO:0006396">
    <property type="term" value="P:RNA processing"/>
    <property type="evidence" value="ECO:0007669"/>
    <property type="project" value="InterPro"/>
</dbReference>
<evidence type="ECO:0000256" key="3">
    <source>
        <dbReference type="RuleBase" id="RU003953"/>
    </source>
</evidence>
<dbReference type="CDD" id="cd05398">
    <property type="entry name" value="NT_ClassII-CCAase"/>
    <property type="match status" value="1"/>
</dbReference>
<dbReference type="KEGG" id="bhc:JFL75_13455"/>
<feature type="compositionally biased region" description="Basic residues" evidence="4">
    <location>
        <begin position="375"/>
        <end position="385"/>
    </location>
</feature>
<dbReference type="PANTHER" id="PTHR43051:SF1">
    <property type="entry name" value="POLYNUCLEOTIDE ADENYLYLTRANSFERASE FAMILY PROTEIN"/>
    <property type="match status" value="1"/>
</dbReference>